<dbReference type="GO" id="GO:0000146">
    <property type="term" value="F:microfilament motor activity"/>
    <property type="evidence" value="ECO:0007669"/>
    <property type="project" value="TreeGrafter"/>
</dbReference>
<dbReference type="PROSITE" id="PS51844">
    <property type="entry name" value="SH3_LIKE"/>
    <property type="match status" value="1"/>
</dbReference>
<reference evidence="12" key="1">
    <citation type="submission" date="2023-03" db="EMBL/GenBank/DDBJ databases">
        <authorList>
            <person name="Steffen K."/>
            <person name="Cardenas P."/>
        </authorList>
    </citation>
    <scope>NUCLEOTIDE SEQUENCE</scope>
</reference>
<evidence type="ECO:0000256" key="5">
    <source>
        <dbReference type="ARBA" id="ARBA00023123"/>
    </source>
</evidence>
<sequence length="998" mass="113925">MSTVDVPDLYCRGVRVWVPDRDRVWVGGEVVSVEGDEGGVVVRCEGEEETKLLGTKDSLPLLRNPQMLVGANDLTTLSYLHEPAVLHNLSVRFLHSKMIYTYCGIVLVALNPYQPLPIYGNETAAAYRGRDMGEMDPHIFAVAEEAFRKMTREGSDQSLIISGESGAGKTVSAKFVMRYFATVGGASTETQIERKVLASNPIMEAIGNAKTTRNDNSSRFGKYIEIRFDRTNRITGAHMRTYLLERSRVVTQATSERNYHIFYQLCAARDCPDMSDYHLGHAESFHYTSQGGRVAIDDVDDQSEFTATRDAMKLLGFNDDQLRGVFQVLSAVLHLGNVEVGRRSKGGDVMGEVGEGDESLVTSATLLGVDSAHLAHWLCHKKITTAREVYHKPLTHPQSITARDSLAKSLYSRLFDWIVNIINSTLSPSSSPSSSSSSSSRSSFIGVLDIYGFEVFQENNFEQFCINYANEKLQQQFNMHVFQLEQAEYVKEEIEWSFIDYYDNQPCIDLIENRLGILDLLDETYKMPGGCDSLFIQKLYDNHNTPSSTHFTKPRMSRSEFQVRHYAGPVQYQTRGFVDKNSEQVAEEHLLLLTGSSVPFMTSLYKSAKATPIQVTSSQDRGGRRKNGMKTVTKVTVGSQFRSSLRELMTTLNSTTPHYVRCIKSNDRKLPFVFDPQRAVQQLRACGVLETVRLSAAGYPSRWTYNEFFQRYRLLLASGQVRREDVRQMCEYILRISIQDSSQYRFGKTKLFFRAGQVAYLERLRSQRLHSASLCVQRRVRGWLRRAWYRRLRAATILTQARVRGLLARRLAETLRRTRAVVCLQRHTRGLVTRLQYQRLRNAAITTQALFRGRQARKRCVALLYDQKAVVLQKYVRGWLARVHYERTVQRIIFTQCCVRRWAARRERRRLKMEARSVTHLQGLNKGLEIKIIELQLRLDEGERERMAAQDLWNNQKVNYEQVCIRLCHSTRFALCCVVDSSPYQLSCPGSSVGRALA</sequence>
<dbReference type="PANTHER" id="PTHR13140:SF706">
    <property type="entry name" value="DILUTE CLASS UNCONVENTIONAL MYOSIN, ISOFORM C"/>
    <property type="match status" value="1"/>
</dbReference>
<keyword evidence="7 8" id="KW-0009">Actin-binding</keyword>
<dbReference type="InterPro" id="IPR036103">
    <property type="entry name" value="MYSc_Myo5"/>
</dbReference>
<dbReference type="InterPro" id="IPR001609">
    <property type="entry name" value="Myosin_head_motor_dom-like"/>
</dbReference>
<gene>
    <name evidence="12" type="ORF">GBAR_LOCUS26675</name>
</gene>
<evidence type="ECO:0000256" key="2">
    <source>
        <dbReference type="ARBA" id="ARBA00022741"/>
    </source>
</evidence>
<comment type="similarity">
    <text evidence="1 8">Belongs to the TRAFAC class myosin-kinesin ATPase superfamily. Myosin family.</text>
</comment>
<accession>A0AA35THY0</accession>
<dbReference type="GO" id="GO:0005737">
    <property type="term" value="C:cytoplasm"/>
    <property type="evidence" value="ECO:0007669"/>
    <property type="project" value="TreeGrafter"/>
</dbReference>
<name>A0AA35THY0_GEOBA</name>
<organism evidence="12 13">
    <name type="scientific">Geodia barretti</name>
    <name type="common">Barrett's horny sponge</name>
    <dbReference type="NCBI Taxonomy" id="519541"/>
    <lineage>
        <taxon>Eukaryota</taxon>
        <taxon>Metazoa</taxon>
        <taxon>Porifera</taxon>
        <taxon>Demospongiae</taxon>
        <taxon>Heteroscleromorpha</taxon>
        <taxon>Tetractinellida</taxon>
        <taxon>Astrophorina</taxon>
        <taxon>Geodiidae</taxon>
        <taxon>Geodia</taxon>
    </lineage>
</organism>
<keyword evidence="3 8" id="KW-0067">ATP-binding</keyword>
<dbReference type="EMBL" id="CASHTH010003722">
    <property type="protein sequence ID" value="CAI8048329.1"/>
    <property type="molecule type" value="Genomic_DNA"/>
</dbReference>
<keyword evidence="13" id="KW-1185">Reference proteome</keyword>
<evidence type="ECO:0000256" key="1">
    <source>
        <dbReference type="ARBA" id="ARBA00008314"/>
    </source>
</evidence>
<protein>
    <submittedName>
        <fullName evidence="12">Unconventional myosin-Va</fullName>
    </submittedName>
</protein>
<evidence type="ECO:0000313" key="12">
    <source>
        <dbReference type="EMBL" id="CAI8048329.1"/>
    </source>
</evidence>
<evidence type="ECO:0000256" key="9">
    <source>
        <dbReference type="SAM" id="Coils"/>
    </source>
</evidence>
<keyword evidence="6 8" id="KW-0505">Motor protein</keyword>
<dbReference type="Gene3D" id="6.20.240.20">
    <property type="match status" value="1"/>
</dbReference>
<dbReference type="GO" id="GO:0007015">
    <property type="term" value="P:actin filament organization"/>
    <property type="evidence" value="ECO:0007669"/>
    <property type="project" value="TreeGrafter"/>
</dbReference>
<evidence type="ECO:0000259" key="11">
    <source>
        <dbReference type="PROSITE" id="PS51844"/>
    </source>
</evidence>
<dbReference type="FunFam" id="1.10.10.820:FF:000001">
    <property type="entry name" value="Myosin heavy chain"/>
    <property type="match status" value="1"/>
</dbReference>
<evidence type="ECO:0000259" key="10">
    <source>
        <dbReference type="PROSITE" id="PS51456"/>
    </source>
</evidence>
<dbReference type="Gene3D" id="1.20.58.530">
    <property type="match status" value="1"/>
</dbReference>
<feature type="binding site" evidence="8">
    <location>
        <begin position="163"/>
        <end position="170"/>
    </location>
    <ligand>
        <name>ATP</name>
        <dbReference type="ChEBI" id="CHEBI:30616"/>
    </ligand>
</feature>
<proteinExistence type="inferred from homology"/>
<dbReference type="SMART" id="SM00015">
    <property type="entry name" value="IQ"/>
    <property type="match status" value="6"/>
</dbReference>
<feature type="domain" description="Myosin N-terminal SH3-like" evidence="11">
    <location>
        <begin position="11"/>
        <end position="65"/>
    </location>
</feature>
<keyword evidence="5 8" id="KW-0518">Myosin</keyword>
<dbReference type="InterPro" id="IPR027417">
    <property type="entry name" value="P-loop_NTPase"/>
</dbReference>
<dbReference type="SUPFAM" id="SSF52540">
    <property type="entry name" value="P-loop containing nucleoside triphosphate hydrolases"/>
    <property type="match status" value="2"/>
</dbReference>
<dbReference type="GO" id="GO:0016459">
    <property type="term" value="C:myosin complex"/>
    <property type="evidence" value="ECO:0007669"/>
    <property type="project" value="UniProtKB-KW"/>
</dbReference>
<dbReference type="Gene3D" id="1.20.5.190">
    <property type="match status" value="3"/>
</dbReference>
<dbReference type="PROSITE" id="PS50096">
    <property type="entry name" value="IQ"/>
    <property type="match status" value="5"/>
</dbReference>
<dbReference type="GO" id="GO:0016020">
    <property type="term" value="C:membrane"/>
    <property type="evidence" value="ECO:0007669"/>
    <property type="project" value="TreeGrafter"/>
</dbReference>
<dbReference type="GO" id="GO:0005524">
    <property type="term" value="F:ATP binding"/>
    <property type="evidence" value="ECO:0007669"/>
    <property type="project" value="UniProtKB-UniRule"/>
</dbReference>
<feature type="coiled-coil region" evidence="9">
    <location>
        <begin position="925"/>
        <end position="952"/>
    </location>
</feature>
<dbReference type="InterPro" id="IPR000048">
    <property type="entry name" value="IQ_motif_EF-hand-BS"/>
</dbReference>
<dbReference type="Gene3D" id="3.40.850.10">
    <property type="entry name" value="Kinesin motor domain"/>
    <property type="match status" value="1"/>
</dbReference>
<dbReference type="Gene3D" id="1.20.120.720">
    <property type="entry name" value="Myosin VI head, motor domain, U50 subdomain"/>
    <property type="match status" value="1"/>
</dbReference>
<dbReference type="Gene3D" id="1.10.10.820">
    <property type="match status" value="1"/>
</dbReference>
<keyword evidence="2 8" id="KW-0547">Nucleotide-binding</keyword>
<evidence type="ECO:0000256" key="4">
    <source>
        <dbReference type="ARBA" id="ARBA00023054"/>
    </source>
</evidence>
<dbReference type="Proteomes" id="UP001174909">
    <property type="component" value="Unassembled WGS sequence"/>
</dbReference>
<dbReference type="InterPro" id="IPR036961">
    <property type="entry name" value="Kinesin_motor_dom_sf"/>
</dbReference>
<evidence type="ECO:0000256" key="3">
    <source>
        <dbReference type="ARBA" id="ARBA00022840"/>
    </source>
</evidence>
<dbReference type="InterPro" id="IPR004009">
    <property type="entry name" value="SH3_Myosin"/>
</dbReference>
<evidence type="ECO:0000256" key="7">
    <source>
        <dbReference type="ARBA" id="ARBA00023203"/>
    </source>
</evidence>
<feature type="region of interest" description="Actin-binding" evidence="8">
    <location>
        <begin position="645"/>
        <end position="667"/>
    </location>
</feature>
<dbReference type="GO" id="GO:0051015">
    <property type="term" value="F:actin filament binding"/>
    <property type="evidence" value="ECO:0007669"/>
    <property type="project" value="TreeGrafter"/>
</dbReference>
<dbReference type="CDD" id="cd23767">
    <property type="entry name" value="IQCD"/>
    <property type="match status" value="1"/>
</dbReference>
<dbReference type="PANTHER" id="PTHR13140">
    <property type="entry name" value="MYOSIN"/>
    <property type="match status" value="1"/>
</dbReference>
<dbReference type="Pfam" id="PF00612">
    <property type="entry name" value="IQ"/>
    <property type="match status" value="4"/>
</dbReference>
<keyword evidence="4 9" id="KW-0175">Coiled coil</keyword>
<dbReference type="AlphaFoldDB" id="A0AA35THY0"/>
<feature type="domain" description="Myosin motor" evidence="10">
    <location>
        <begin position="69"/>
        <end position="766"/>
    </location>
</feature>
<dbReference type="CDD" id="cd01380">
    <property type="entry name" value="MYSc_Myo5"/>
    <property type="match status" value="1"/>
</dbReference>
<comment type="caution">
    <text evidence="12">The sequence shown here is derived from an EMBL/GenBank/DDBJ whole genome shotgun (WGS) entry which is preliminary data.</text>
</comment>
<dbReference type="Pfam" id="PF00063">
    <property type="entry name" value="Myosin_head"/>
    <property type="match status" value="1"/>
</dbReference>
<evidence type="ECO:0000256" key="6">
    <source>
        <dbReference type="ARBA" id="ARBA00023175"/>
    </source>
</evidence>
<dbReference type="PRINTS" id="PR00193">
    <property type="entry name" value="MYOSINHEAVY"/>
</dbReference>
<dbReference type="PROSITE" id="PS51456">
    <property type="entry name" value="MYOSIN_MOTOR"/>
    <property type="match status" value="1"/>
</dbReference>
<dbReference type="SMART" id="SM00242">
    <property type="entry name" value="MYSc"/>
    <property type="match status" value="1"/>
</dbReference>
<evidence type="ECO:0000313" key="13">
    <source>
        <dbReference type="Proteomes" id="UP001174909"/>
    </source>
</evidence>
<evidence type="ECO:0000256" key="8">
    <source>
        <dbReference type="PROSITE-ProRule" id="PRU00782"/>
    </source>
</evidence>